<reference evidence="2 3" key="1">
    <citation type="submission" date="2018-06" db="EMBL/GenBank/DDBJ databases">
        <authorList>
            <consortium name="Pathogen Informatics"/>
            <person name="Doyle S."/>
        </authorList>
    </citation>
    <scope>NUCLEOTIDE SEQUENCE [LARGE SCALE GENOMIC DNA]</scope>
    <source>
        <strain evidence="2 3">NCTC10975</strain>
    </source>
</reference>
<name>A0A2X2C799_PROMI</name>
<feature type="compositionally biased region" description="Basic and acidic residues" evidence="1">
    <location>
        <begin position="42"/>
        <end position="55"/>
    </location>
</feature>
<evidence type="ECO:0000313" key="3">
    <source>
        <dbReference type="Proteomes" id="UP000251485"/>
    </source>
</evidence>
<dbReference type="AlphaFoldDB" id="A0A2X2C799"/>
<dbReference type="GO" id="GO:0051301">
    <property type="term" value="P:cell division"/>
    <property type="evidence" value="ECO:0007669"/>
    <property type="project" value="UniProtKB-KW"/>
</dbReference>
<feature type="compositionally biased region" description="Basic and acidic residues" evidence="1">
    <location>
        <begin position="18"/>
        <end position="34"/>
    </location>
</feature>
<evidence type="ECO:0000256" key="1">
    <source>
        <dbReference type="SAM" id="MobiDB-lite"/>
    </source>
</evidence>
<gene>
    <name evidence="2" type="primary">ftsY_2</name>
    <name evidence="2" type="ORF">NCTC10975_04224</name>
</gene>
<dbReference type="Proteomes" id="UP000251485">
    <property type="component" value="Unassembled WGS sequence"/>
</dbReference>
<accession>A0A2X2C799</accession>
<proteinExistence type="predicted"/>
<feature type="compositionally biased region" description="Basic residues" evidence="1">
    <location>
        <begin position="1"/>
        <end position="17"/>
    </location>
</feature>
<feature type="region of interest" description="Disordered" evidence="1">
    <location>
        <begin position="1"/>
        <end position="55"/>
    </location>
</feature>
<evidence type="ECO:0000313" key="2">
    <source>
        <dbReference type="EMBL" id="SPZ01576.1"/>
    </source>
</evidence>
<keyword evidence="2" id="KW-0132">Cell division</keyword>
<sequence length="114" mass="13197">MKLNKHAKKRKEQKLKKLAAERAEQARLAEEEAQRQAQLEAEQARQEAEAEEKARIAQAQAEAEDIVALREEVLVDKPVEQERPKKEGFFLSLEKGIIKNTTKFRLRFYGAIPR</sequence>
<dbReference type="EMBL" id="UAUE01000028">
    <property type="protein sequence ID" value="SPZ01576.1"/>
    <property type="molecule type" value="Genomic_DNA"/>
</dbReference>
<keyword evidence="2" id="KW-0131">Cell cycle</keyword>
<protein>
    <submittedName>
        <fullName evidence="2">Cell division protein</fullName>
    </submittedName>
</protein>
<organism evidence="2 3">
    <name type="scientific">Proteus mirabilis</name>
    <dbReference type="NCBI Taxonomy" id="584"/>
    <lineage>
        <taxon>Bacteria</taxon>
        <taxon>Pseudomonadati</taxon>
        <taxon>Pseudomonadota</taxon>
        <taxon>Gammaproteobacteria</taxon>
        <taxon>Enterobacterales</taxon>
        <taxon>Morganellaceae</taxon>
        <taxon>Proteus</taxon>
    </lineage>
</organism>